<comment type="caution">
    <text evidence="2">The sequence shown here is derived from an EMBL/GenBank/DDBJ whole genome shotgun (WGS) entry which is preliminary data.</text>
</comment>
<dbReference type="SUPFAM" id="SSF141371">
    <property type="entry name" value="PilZ domain-like"/>
    <property type="match status" value="1"/>
</dbReference>
<proteinExistence type="predicted"/>
<sequence>MALRHAPWQEDRATPRDETWRRVRVADAQGARLPVLVVNLSPHGAMARVDEPVATGDRLLIDLPVVGPRAAEVRWSLGGRIGCRFEVAIPAEEYPRVLAMMR</sequence>
<gene>
    <name evidence="2" type="ORF">HBH26_01620</name>
</gene>
<dbReference type="EMBL" id="JAAVJH010000001">
    <property type="protein sequence ID" value="NJR77309.1"/>
    <property type="molecule type" value="Genomic_DNA"/>
</dbReference>
<dbReference type="Proteomes" id="UP000732399">
    <property type="component" value="Unassembled WGS sequence"/>
</dbReference>
<name>A0ABX1CH20_9SPHN</name>
<dbReference type="Pfam" id="PF07238">
    <property type="entry name" value="PilZ"/>
    <property type="match status" value="1"/>
</dbReference>
<evidence type="ECO:0000259" key="1">
    <source>
        <dbReference type="Pfam" id="PF07238"/>
    </source>
</evidence>
<evidence type="ECO:0000313" key="2">
    <source>
        <dbReference type="EMBL" id="NJR77309.1"/>
    </source>
</evidence>
<evidence type="ECO:0000313" key="3">
    <source>
        <dbReference type="Proteomes" id="UP000732399"/>
    </source>
</evidence>
<organism evidence="2 3">
    <name type="scientific">Sphingomonas corticis</name>
    <dbReference type="NCBI Taxonomy" id="2722791"/>
    <lineage>
        <taxon>Bacteria</taxon>
        <taxon>Pseudomonadati</taxon>
        <taxon>Pseudomonadota</taxon>
        <taxon>Alphaproteobacteria</taxon>
        <taxon>Sphingomonadales</taxon>
        <taxon>Sphingomonadaceae</taxon>
        <taxon>Sphingomonas</taxon>
    </lineage>
</organism>
<keyword evidence="3" id="KW-1185">Reference proteome</keyword>
<accession>A0ABX1CH20</accession>
<dbReference type="InterPro" id="IPR009875">
    <property type="entry name" value="PilZ_domain"/>
</dbReference>
<reference evidence="2 3" key="1">
    <citation type="submission" date="2020-03" db="EMBL/GenBank/DDBJ databases">
        <authorList>
            <person name="Wang L."/>
            <person name="He N."/>
            <person name="Li Y."/>
            <person name="Fang Y."/>
            <person name="Zhang F."/>
        </authorList>
    </citation>
    <scope>NUCLEOTIDE SEQUENCE [LARGE SCALE GENOMIC DNA]</scope>
    <source>
        <strain evidence="2 3">36D10-4-7</strain>
    </source>
</reference>
<dbReference type="RefSeq" id="WP_168132810.1">
    <property type="nucleotide sequence ID" value="NZ_JAAVJH010000001.1"/>
</dbReference>
<protein>
    <submittedName>
        <fullName evidence="2">PilZ domain-containing protein</fullName>
    </submittedName>
</protein>
<feature type="domain" description="PilZ" evidence="1">
    <location>
        <begin position="11"/>
        <end position="93"/>
    </location>
</feature>